<feature type="region of interest" description="Disordered" evidence="1">
    <location>
        <begin position="1223"/>
        <end position="1248"/>
    </location>
</feature>
<feature type="compositionally biased region" description="Basic and acidic residues" evidence="1">
    <location>
        <begin position="1079"/>
        <end position="1142"/>
    </location>
</feature>
<keyword evidence="4" id="KW-1185">Reference proteome</keyword>
<evidence type="ECO:0000313" key="4">
    <source>
        <dbReference type="Proteomes" id="UP000694569"/>
    </source>
</evidence>
<feature type="compositionally biased region" description="Low complexity" evidence="1">
    <location>
        <begin position="495"/>
        <end position="504"/>
    </location>
</feature>
<feature type="compositionally biased region" description="Acidic residues" evidence="1">
    <location>
        <begin position="1376"/>
        <end position="1390"/>
    </location>
</feature>
<feature type="compositionally biased region" description="Basic and acidic residues" evidence="1">
    <location>
        <begin position="793"/>
        <end position="804"/>
    </location>
</feature>
<name>A0A8C5WHE9_9ANUR</name>
<feature type="compositionally biased region" description="Basic and acidic residues" evidence="1">
    <location>
        <begin position="970"/>
        <end position="1017"/>
    </location>
</feature>
<feature type="region of interest" description="Disordered" evidence="1">
    <location>
        <begin position="1525"/>
        <end position="1549"/>
    </location>
</feature>
<reference evidence="3" key="1">
    <citation type="submission" date="2025-08" db="UniProtKB">
        <authorList>
            <consortium name="Ensembl"/>
        </authorList>
    </citation>
    <scope>IDENTIFICATION</scope>
</reference>
<feature type="compositionally biased region" description="Low complexity" evidence="1">
    <location>
        <begin position="906"/>
        <end position="919"/>
    </location>
</feature>
<feature type="compositionally biased region" description="Polar residues" evidence="1">
    <location>
        <begin position="551"/>
        <end position="563"/>
    </location>
</feature>
<feature type="compositionally biased region" description="Basic and acidic residues" evidence="1">
    <location>
        <begin position="1323"/>
        <end position="1337"/>
    </location>
</feature>
<feature type="domain" description="SFR19-like C-terminal" evidence="2">
    <location>
        <begin position="1543"/>
        <end position="1625"/>
    </location>
</feature>
<feature type="region of interest" description="Disordered" evidence="1">
    <location>
        <begin position="1621"/>
        <end position="1652"/>
    </location>
</feature>
<dbReference type="PANTHER" id="PTHR47013:SF1">
    <property type="entry name" value="SPLICING FACTOR, ARGININE_SERINE-RICH 19"/>
    <property type="match status" value="1"/>
</dbReference>
<feature type="compositionally biased region" description="Basic and acidic residues" evidence="1">
    <location>
        <begin position="606"/>
        <end position="626"/>
    </location>
</feature>
<dbReference type="GeneTree" id="ENSGT00950000183205"/>
<feature type="compositionally biased region" description="Basic residues" evidence="1">
    <location>
        <begin position="1294"/>
        <end position="1307"/>
    </location>
</feature>
<feature type="compositionally biased region" description="Pro residues" evidence="1">
    <location>
        <begin position="1399"/>
        <end position="1410"/>
    </location>
</feature>
<feature type="compositionally biased region" description="Basic and acidic residues" evidence="1">
    <location>
        <begin position="1043"/>
        <end position="1063"/>
    </location>
</feature>
<feature type="compositionally biased region" description="Polar residues" evidence="1">
    <location>
        <begin position="390"/>
        <end position="412"/>
    </location>
</feature>
<dbReference type="Ensembl" id="ENSLLET00000039801.1">
    <property type="protein sequence ID" value="ENSLLEP00000038293.1"/>
    <property type="gene ID" value="ENSLLEG00000024228.1"/>
</dbReference>
<feature type="compositionally biased region" description="Basic and acidic residues" evidence="1">
    <location>
        <begin position="566"/>
        <end position="584"/>
    </location>
</feature>
<feature type="compositionally biased region" description="Polar residues" evidence="1">
    <location>
        <begin position="860"/>
        <end position="869"/>
    </location>
</feature>
<feature type="compositionally biased region" description="Basic residues" evidence="1">
    <location>
        <begin position="878"/>
        <end position="901"/>
    </location>
</feature>
<dbReference type="GO" id="GO:0099122">
    <property type="term" value="F:RNA polymerase II C-terminal domain binding"/>
    <property type="evidence" value="ECO:0007669"/>
    <property type="project" value="TreeGrafter"/>
</dbReference>
<feature type="region of interest" description="Disordered" evidence="1">
    <location>
        <begin position="704"/>
        <end position="743"/>
    </location>
</feature>
<feature type="compositionally biased region" description="Polar residues" evidence="1">
    <location>
        <begin position="1354"/>
        <end position="1365"/>
    </location>
</feature>
<dbReference type="Proteomes" id="UP000694569">
    <property type="component" value="Unplaced"/>
</dbReference>
<feature type="compositionally biased region" description="Basic residues" evidence="1">
    <location>
        <begin position="949"/>
        <end position="969"/>
    </location>
</feature>
<feature type="compositionally biased region" description="Basic and acidic residues" evidence="1">
    <location>
        <begin position="1160"/>
        <end position="1185"/>
    </location>
</feature>
<feature type="compositionally biased region" description="Basic residues" evidence="1">
    <location>
        <begin position="837"/>
        <end position="856"/>
    </location>
</feature>
<feature type="compositionally biased region" description="Low complexity" evidence="1">
    <location>
        <begin position="1489"/>
        <end position="1508"/>
    </location>
</feature>
<dbReference type="Pfam" id="PF23030">
    <property type="entry name" value="SCAF11-like_C"/>
    <property type="match status" value="1"/>
</dbReference>
<dbReference type="InterPro" id="IPR042841">
    <property type="entry name" value="SCAF1"/>
</dbReference>
<gene>
    <name evidence="3" type="primary">SCAF1</name>
</gene>
<feature type="compositionally biased region" description="Basic and acidic residues" evidence="1">
    <location>
        <begin position="1223"/>
        <end position="1244"/>
    </location>
</feature>
<proteinExistence type="predicted"/>
<feature type="compositionally biased region" description="Basic and acidic residues" evidence="1">
    <location>
        <begin position="67"/>
        <end position="84"/>
    </location>
</feature>
<dbReference type="PANTHER" id="PTHR47013">
    <property type="entry name" value="SPLICING FACTOR, ARGININE/SERINE-RICH 19"/>
    <property type="match status" value="1"/>
</dbReference>
<feature type="compositionally biased region" description="Basic and acidic residues" evidence="1">
    <location>
        <begin position="714"/>
        <end position="731"/>
    </location>
</feature>
<protein>
    <submittedName>
        <fullName evidence="3">SR-related CTD associated factor 1</fullName>
    </submittedName>
</protein>
<evidence type="ECO:0000256" key="1">
    <source>
        <dbReference type="SAM" id="MobiDB-lite"/>
    </source>
</evidence>
<reference evidence="3" key="2">
    <citation type="submission" date="2025-09" db="UniProtKB">
        <authorList>
            <consortium name="Ensembl"/>
        </authorList>
    </citation>
    <scope>IDENTIFICATION</scope>
</reference>
<feature type="compositionally biased region" description="Basic residues" evidence="1">
    <location>
        <begin position="805"/>
        <end position="816"/>
    </location>
</feature>
<feature type="region of interest" description="Disordered" evidence="1">
    <location>
        <begin position="387"/>
        <end position="651"/>
    </location>
</feature>
<feature type="compositionally biased region" description="Low complexity" evidence="1">
    <location>
        <begin position="420"/>
        <end position="436"/>
    </location>
</feature>
<feature type="compositionally biased region" description="Basic residues" evidence="1">
    <location>
        <begin position="924"/>
        <end position="939"/>
    </location>
</feature>
<dbReference type="InterPro" id="IPR057031">
    <property type="entry name" value="SFR19-like_C"/>
</dbReference>
<organism evidence="3 4">
    <name type="scientific">Leptobrachium leishanense</name>
    <name type="common">Leishan spiny toad</name>
    <dbReference type="NCBI Taxonomy" id="445787"/>
    <lineage>
        <taxon>Eukaryota</taxon>
        <taxon>Metazoa</taxon>
        <taxon>Chordata</taxon>
        <taxon>Craniata</taxon>
        <taxon>Vertebrata</taxon>
        <taxon>Euteleostomi</taxon>
        <taxon>Amphibia</taxon>
        <taxon>Batrachia</taxon>
        <taxon>Anura</taxon>
        <taxon>Pelobatoidea</taxon>
        <taxon>Megophryidae</taxon>
        <taxon>Leptobrachium</taxon>
    </lineage>
</organism>
<evidence type="ECO:0000259" key="2">
    <source>
        <dbReference type="Pfam" id="PF23030"/>
    </source>
</evidence>
<feature type="region of interest" description="Disordered" evidence="1">
    <location>
        <begin position="1079"/>
        <end position="1194"/>
    </location>
</feature>
<feature type="region of interest" description="Disordered" evidence="1">
    <location>
        <begin position="1269"/>
        <end position="1413"/>
    </location>
</feature>
<evidence type="ECO:0000313" key="3">
    <source>
        <dbReference type="Ensembl" id="ENSLLEP00000038293.1"/>
    </source>
</evidence>
<feature type="region of interest" description="Disordered" evidence="1">
    <location>
        <begin position="785"/>
        <end position="1063"/>
    </location>
</feature>
<sequence>MGYVTVTSMKSCVAASMFLFLFFHRIISHFLVMAEEQQDCKPTEQGADQEPKENPNGTPPDVFISGDHPEERRSGDPHETRGHGEGSCQPEALCPGQMIILKALQQVVGGTLQNEGKADHFGITGLKQKCSKVKKSCKKRPLRKSSDLGESKTLSLENEAPVPDVAENLLRGLASALTYLEKAYYTAASESPLISGAVEMLDFGDLYEESPEEVELVAEVQIGDIDSYTNGYSGLFRRNRHWRFQKSACLSSSRLQLRRRQSGVSLTTSPAERAVFPAILNQCSTRTLHRPRLRESCHAVHNPRAPRLRTSDRTSLLEYPHTYPPPATVLPGLPSFGVDPSYGLSKSRVQDTICPGRTTLPRGSAQTIVRNIPDSLVTCGLALGNGTGVSSGQQRPLGGESSTSNNQHSQPPSSLDKADSCSSSSSSSSHFPAPSSGGNGAQSSRSQDLDIYDPFHPTDEENVNGDYLYSDSPDKETEDQEDQKYDPFDPTGSNPSSSERSPSPYEDDDDDEDDAGSESPHEGRISEALAGIYDDNSLSQEFLGTEKGKENVQSVDADQCQATEDQESKPETDCNKPEPRRSIELSDSAGNENLAFEPYSPSSSIDLDRVDVEDLSKEEPEEKNETETPAADSTLDEPTTPEVSIEPRRRVFTVDVGKDYVRKTEFDSSNDSKSKLEIKVSLESIAKPDMKSYLRLEKIAKLGGESRSRHKQKQSSDKRDRGEDSDVKYDSEIEEGEIVQPDDDCFSPLPLFRSRCRVMDRPLRMVEGDDFLSLHADSDEEGALQIDFGENQADNRWKGLDLRRKITNQRRERYRKKSESPVKSKKRSKSRSPSSTRSRKKGKREHKRSRERKKSKEPRTSTATSWSNTKKSKDPKDRKRSRSRSHNKVSRSHSRDRRRSRSWTPSISTSISAVDSSRNSAERRKSRRSKSKEKKRHWSRSVSAERLRKDKHKEKHKTEGKKKKKRSRSRSRERDRRSSHRSNDRRDKDKLRTRHPLDEPKHENPPPLLDRRRRDSRPVVPPSIQDLNNADLFTIKRTITVNPEEKLKDREDLISTREVPGKREVLYDSEGLSFDTYSDRETVDDRDGKCSRVFDRHSGKSESGKRRVPVEFDKKRAEEERDSRQRASKDRDRKRSYDDSRERYKKRFKDVPEPEPANVKLEKEKIRPEKDKTSKKLKVSHKEGKGSSSRKVKLQSKVAVLIREGVSSTTSVKEAGSIGVKFSRDRESRSPFLKSDEKMPDIRTIRPKLQISDTKEAVVKPKKLKGLKTKTGVKKVKPVGSAGTLLKPKGTLEKKKKKLKVKASLKKSKADSCSKELPSPIQAKDEPIWSDTEKSETNVKPPSPPKPAIEQELTPDSQTVDSSCKTPDVSFIPEEPPLEPEQSMDLELDSMSEPKEESSPPPLPPPPPPSMSWNIQSGVDCTTSGVLALTALLFKMEEANMASRAKAQELIQATNQILSHNKPSTSLVSQPPPVMSSIGHSAPPYLLHSSLPLSGNSSPSTPTGISSLNTQTLAGSTTSSFFNTSVIDQGKRDGSTSSEGRGETDKYLKKLHTQERAVEEVKLAIKPYYQRKEITKEDYKDILRKAVHKICHSKSGEINPVKVNNLIKAYVQRYKYFRKHGKKMEDDESSSGYRGTKDSGGMDRALPPLPLI</sequence>
<feature type="compositionally biased region" description="Acidic residues" evidence="1">
    <location>
        <begin position="732"/>
        <end position="743"/>
    </location>
</feature>
<feature type="compositionally biased region" description="Acidic residues" evidence="1">
    <location>
        <begin position="505"/>
        <end position="516"/>
    </location>
</feature>
<accession>A0A8C5WHE9</accession>
<feature type="region of interest" description="Disordered" evidence="1">
    <location>
        <begin position="1489"/>
        <end position="1510"/>
    </location>
</feature>
<dbReference type="OrthoDB" id="1935339at2759"/>
<feature type="compositionally biased region" description="Basic and acidic residues" evidence="1">
    <location>
        <begin position="1529"/>
        <end position="1549"/>
    </location>
</feature>
<feature type="region of interest" description="Disordered" evidence="1">
    <location>
        <begin position="39"/>
        <end position="88"/>
    </location>
</feature>